<dbReference type="GO" id="GO:0035861">
    <property type="term" value="C:site of double-strand break"/>
    <property type="evidence" value="ECO:0007669"/>
    <property type="project" value="TreeGrafter"/>
</dbReference>
<dbReference type="PROSITE" id="PS50082">
    <property type="entry name" value="WD_REPEATS_2"/>
    <property type="match status" value="4"/>
</dbReference>
<feature type="repeat" description="WD" evidence="4">
    <location>
        <begin position="141"/>
        <end position="173"/>
    </location>
</feature>
<dbReference type="InterPro" id="IPR001680">
    <property type="entry name" value="WD40_rpt"/>
</dbReference>
<dbReference type="Proteomes" id="UP000593567">
    <property type="component" value="Unassembled WGS sequence"/>
</dbReference>
<keyword evidence="8" id="KW-1185">Reference proteome</keyword>
<dbReference type="EMBL" id="VXIV02001571">
    <property type="protein sequence ID" value="KAF6031734.1"/>
    <property type="molecule type" value="Genomic_DNA"/>
</dbReference>
<evidence type="ECO:0000256" key="2">
    <source>
        <dbReference type="ARBA" id="ARBA00022737"/>
    </source>
</evidence>
<dbReference type="OrthoDB" id="10264376at2759"/>
<keyword evidence="2" id="KW-0677">Repeat</keyword>
<dbReference type="InterPro" id="IPR051858">
    <property type="entry name" value="WD_repeat_GAD-1"/>
</dbReference>
<gene>
    <name evidence="7" type="ORF">EB796_009941</name>
</gene>
<sequence>MLIIVFSIFYRLVLNSVVLPFKMSGNEKKAKSFDFMAMFEEARKTAVERNQDKVADLEDQYKATIESKSAGIDADRADNEEEIGPPIPSDLNMRSSESKQEEDSDDEIGPTPPKADQVEETEDEVEETLDQKIPMTNEVIMKHGTKTVSALALDVSGARLVTGGYDYDVKLWDFAGMDASLQSFRKCTPCESHAIHSIEYSATGENILVVGGNAQAKVLDRDGFEVMECKKGYQYIVDQASTQGHTAMLNCGCWNPKVKNEFMTCSNDGTVRLWNVDSIKHKHLVKTKTTQGKKTIPTTCSYSKDGKLIAVACQDGSIQMWDYKRYVNVAKTCRNAHMNGTDTSCLTFSYDGQAIATRGGDDTVKLWDLRKLKEPVAVANNLFNKFPMTDCCFSPDDKMVVTGTSLNRGETQGKLVFLERLSLQRVMESNVSDSHVVRCLWHPRLNQLVIGTGNGECKLYYDPEKSHRGAKLCVVKTARKKNDVQFVSHQKIITPYALKMFKEDREMSTKKQVEKARKDPVKSQAPMKPISGSIGVDGRVMAHGSTLSQYVAKQIATRKPDDRDKDPRAAILRHAEEAAKDPYWSGQAYHKTQPVTILQEEEKSDEEDDVPAWKKPKL</sequence>
<dbReference type="PRINTS" id="PR00320">
    <property type="entry name" value="GPROTEINBRPT"/>
</dbReference>
<evidence type="ECO:0000256" key="1">
    <source>
        <dbReference type="ARBA" id="ARBA00022574"/>
    </source>
</evidence>
<protein>
    <submittedName>
        <fullName evidence="7">WDR70</fullName>
    </submittedName>
</protein>
<dbReference type="Gene3D" id="2.130.10.10">
    <property type="entry name" value="YVTN repeat-like/Quinoprotein amine dehydrogenase"/>
    <property type="match status" value="2"/>
</dbReference>
<dbReference type="InterPro" id="IPR020472">
    <property type="entry name" value="WD40_PAC1"/>
</dbReference>
<feature type="chain" id="PRO_5029799883" evidence="6">
    <location>
        <begin position="16"/>
        <end position="618"/>
    </location>
</feature>
<name>A0A7J7K198_BUGNE</name>
<evidence type="ECO:0000313" key="8">
    <source>
        <dbReference type="Proteomes" id="UP000593567"/>
    </source>
</evidence>
<feature type="repeat" description="WD" evidence="4">
    <location>
        <begin position="242"/>
        <end position="278"/>
    </location>
</feature>
<evidence type="ECO:0000256" key="3">
    <source>
        <dbReference type="ARBA" id="ARBA00038343"/>
    </source>
</evidence>
<evidence type="ECO:0000256" key="6">
    <source>
        <dbReference type="SAM" id="SignalP"/>
    </source>
</evidence>
<dbReference type="FunFam" id="2.130.10.10:FF:001933">
    <property type="entry name" value="WD repeat-containing protein 70"/>
    <property type="match status" value="1"/>
</dbReference>
<dbReference type="Pfam" id="PF00400">
    <property type="entry name" value="WD40"/>
    <property type="match status" value="4"/>
</dbReference>
<dbReference type="AlphaFoldDB" id="A0A7J7K198"/>
<feature type="signal peptide" evidence="6">
    <location>
        <begin position="1"/>
        <end position="15"/>
    </location>
</feature>
<feature type="region of interest" description="Disordered" evidence="5">
    <location>
        <begin position="594"/>
        <end position="618"/>
    </location>
</feature>
<dbReference type="InterPro" id="IPR015943">
    <property type="entry name" value="WD40/YVTN_repeat-like_dom_sf"/>
</dbReference>
<dbReference type="SUPFAM" id="SSF50978">
    <property type="entry name" value="WD40 repeat-like"/>
    <property type="match status" value="1"/>
</dbReference>
<evidence type="ECO:0000256" key="4">
    <source>
        <dbReference type="PROSITE-ProRule" id="PRU00221"/>
    </source>
</evidence>
<reference evidence="7" key="1">
    <citation type="submission" date="2020-06" db="EMBL/GenBank/DDBJ databases">
        <title>Draft genome of Bugula neritina, a colonial animal packing powerful symbionts and potential medicines.</title>
        <authorList>
            <person name="Rayko M."/>
        </authorList>
    </citation>
    <scope>NUCLEOTIDE SEQUENCE [LARGE SCALE GENOMIC DNA]</scope>
    <source>
        <strain evidence="7">Kwan_BN1</strain>
    </source>
</reference>
<dbReference type="SMART" id="SM00320">
    <property type="entry name" value="WD40"/>
    <property type="match status" value="6"/>
</dbReference>
<dbReference type="PANTHER" id="PTHR16017">
    <property type="entry name" value="GASTRULATION DEFECTIVE PROTEIN 1-RELATED"/>
    <property type="match status" value="1"/>
</dbReference>
<evidence type="ECO:0000256" key="5">
    <source>
        <dbReference type="SAM" id="MobiDB-lite"/>
    </source>
</evidence>
<comment type="similarity">
    <text evidence="3">Belongs to the WD repeat GAD-1 family.</text>
</comment>
<proteinExistence type="inferred from homology"/>
<keyword evidence="1 4" id="KW-0853">WD repeat</keyword>
<dbReference type="InterPro" id="IPR036322">
    <property type="entry name" value="WD40_repeat_dom_sf"/>
</dbReference>
<feature type="region of interest" description="Disordered" evidence="5">
    <location>
        <begin position="513"/>
        <end position="536"/>
    </location>
</feature>
<accession>A0A7J7K198</accession>
<dbReference type="PROSITE" id="PS50294">
    <property type="entry name" value="WD_REPEATS_REGION"/>
    <property type="match status" value="2"/>
</dbReference>
<dbReference type="GO" id="GO:0005634">
    <property type="term" value="C:nucleus"/>
    <property type="evidence" value="ECO:0007669"/>
    <property type="project" value="TreeGrafter"/>
</dbReference>
<feature type="repeat" description="WD" evidence="4">
    <location>
        <begin position="290"/>
        <end position="322"/>
    </location>
</feature>
<feature type="region of interest" description="Disordered" evidence="5">
    <location>
        <begin position="66"/>
        <end position="124"/>
    </location>
</feature>
<organism evidence="7 8">
    <name type="scientific">Bugula neritina</name>
    <name type="common">Brown bryozoan</name>
    <name type="synonym">Sertularia neritina</name>
    <dbReference type="NCBI Taxonomy" id="10212"/>
    <lineage>
        <taxon>Eukaryota</taxon>
        <taxon>Metazoa</taxon>
        <taxon>Spiralia</taxon>
        <taxon>Lophotrochozoa</taxon>
        <taxon>Bryozoa</taxon>
        <taxon>Gymnolaemata</taxon>
        <taxon>Cheilostomatida</taxon>
        <taxon>Flustrina</taxon>
        <taxon>Buguloidea</taxon>
        <taxon>Bugulidae</taxon>
        <taxon>Bugula</taxon>
    </lineage>
</organism>
<feature type="repeat" description="WD" evidence="4">
    <location>
        <begin position="336"/>
        <end position="377"/>
    </location>
</feature>
<evidence type="ECO:0000313" key="7">
    <source>
        <dbReference type="EMBL" id="KAF6031734.1"/>
    </source>
</evidence>
<dbReference type="PANTHER" id="PTHR16017:SF0">
    <property type="entry name" value="WD REPEAT-CONTAINING PROTEIN 70"/>
    <property type="match status" value="1"/>
</dbReference>
<keyword evidence="6" id="KW-0732">Signal</keyword>
<comment type="caution">
    <text evidence="7">The sequence shown here is derived from an EMBL/GenBank/DDBJ whole genome shotgun (WGS) entry which is preliminary data.</text>
</comment>